<proteinExistence type="predicted"/>
<dbReference type="Proteomes" id="UP001519887">
    <property type="component" value="Unassembled WGS sequence"/>
</dbReference>
<organism evidence="1 2">
    <name type="scientific">Paenibacillus sepulcri</name>
    <dbReference type="NCBI Taxonomy" id="359917"/>
    <lineage>
        <taxon>Bacteria</taxon>
        <taxon>Bacillati</taxon>
        <taxon>Bacillota</taxon>
        <taxon>Bacilli</taxon>
        <taxon>Bacillales</taxon>
        <taxon>Paenibacillaceae</taxon>
        <taxon>Paenibacillus</taxon>
    </lineage>
</organism>
<name>A0ABS7CLH8_9BACL</name>
<reference evidence="1 2" key="1">
    <citation type="submission" date="2021-07" db="EMBL/GenBank/DDBJ databases">
        <title>Paenibacillus radiodurans sp. nov., isolated from the southeastern edge of Tengger Desert.</title>
        <authorList>
            <person name="Zhang G."/>
        </authorList>
    </citation>
    <scope>NUCLEOTIDE SEQUENCE [LARGE SCALE GENOMIC DNA]</scope>
    <source>
        <strain evidence="1 2">CCM 7311</strain>
    </source>
</reference>
<dbReference type="EMBL" id="JAHZIK010003274">
    <property type="protein sequence ID" value="MBW7461788.1"/>
    <property type="molecule type" value="Genomic_DNA"/>
</dbReference>
<evidence type="ECO:0000313" key="1">
    <source>
        <dbReference type="EMBL" id="MBW7461788.1"/>
    </source>
</evidence>
<comment type="caution">
    <text evidence="1">The sequence shown here is derived from an EMBL/GenBank/DDBJ whole genome shotgun (WGS) entry which is preliminary data.</text>
</comment>
<sequence>PEQVGDFAPDAADRSRRIGFPLNRFRQNSELVKRYIHEMVLQLLLTYPDLKGLGTSASEWMDGDGYDRERWIYDTYVQAIRQSGRDIPFIHRTNTQSAGKEIKDVVLKHFEPSRFYISWKYSNAHAYSHPRPQFESLWNAWEGIDLDRTQILFTV</sequence>
<gene>
    <name evidence="1" type="ORF">K0U00_47835</name>
</gene>
<feature type="non-terminal residue" evidence="1">
    <location>
        <position position="155"/>
    </location>
</feature>
<protein>
    <submittedName>
        <fullName evidence="1">Uncharacterized protein</fullName>
    </submittedName>
</protein>
<evidence type="ECO:0000313" key="2">
    <source>
        <dbReference type="Proteomes" id="UP001519887"/>
    </source>
</evidence>
<keyword evidence="2" id="KW-1185">Reference proteome</keyword>
<feature type="non-terminal residue" evidence="1">
    <location>
        <position position="1"/>
    </location>
</feature>
<accession>A0ABS7CLH8</accession>